<gene>
    <name evidence="1" type="ORF">ACFSAU_01005</name>
</gene>
<dbReference type="Proteomes" id="UP001597139">
    <property type="component" value="Unassembled WGS sequence"/>
</dbReference>
<comment type="caution">
    <text evidence="1">The sequence shown here is derived from an EMBL/GenBank/DDBJ whole genome shotgun (WGS) entry which is preliminary data.</text>
</comment>
<accession>A0ABD6BLQ4</accession>
<evidence type="ECO:0008006" key="3">
    <source>
        <dbReference type="Google" id="ProtNLM"/>
    </source>
</evidence>
<dbReference type="RefSeq" id="WP_267645312.1">
    <property type="nucleotide sequence ID" value="NZ_JANHGR010000001.1"/>
</dbReference>
<proteinExistence type="predicted"/>
<name>A0ABD6BLQ4_9EURY</name>
<organism evidence="1 2">
    <name type="scientific">Halolamina litorea</name>
    <dbReference type="NCBI Taxonomy" id="1515593"/>
    <lineage>
        <taxon>Archaea</taxon>
        <taxon>Methanobacteriati</taxon>
        <taxon>Methanobacteriota</taxon>
        <taxon>Stenosarchaea group</taxon>
        <taxon>Halobacteria</taxon>
        <taxon>Halobacteriales</taxon>
        <taxon>Haloferacaceae</taxon>
    </lineage>
</organism>
<evidence type="ECO:0000313" key="2">
    <source>
        <dbReference type="Proteomes" id="UP001597139"/>
    </source>
</evidence>
<evidence type="ECO:0000313" key="1">
    <source>
        <dbReference type="EMBL" id="MFD1566062.1"/>
    </source>
</evidence>
<protein>
    <recommendedName>
        <fullName evidence="3">ATP-binding protein</fullName>
    </recommendedName>
</protein>
<reference evidence="1 2" key="1">
    <citation type="journal article" date="2019" name="Int. J. Syst. Evol. Microbiol.">
        <title>The Global Catalogue of Microorganisms (GCM) 10K type strain sequencing project: providing services to taxonomists for standard genome sequencing and annotation.</title>
        <authorList>
            <consortium name="The Broad Institute Genomics Platform"/>
            <consortium name="The Broad Institute Genome Sequencing Center for Infectious Disease"/>
            <person name="Wu L."/>
            <person name="Ma J."/>
        </authorList>
    </citation>
    <scope>NUCLEOTIDE SEQUENCE [LARGE SCALE GENOMIC DNA]</scope>
    <source>
        <strain evidence="1 2">CGMCC 1.12859</strain>
    </source>
</reference>
<dbReference type="AlphaFoldDB" id="A0ABD6BLQ4"/>
<dbReference type="EMBL" id="JBHUCZ010000001">
    <property type="protein sequence ID" value="MFD1566062.1"/>
    <property type="molecule type" value="Genomic_DNA"/>
</dbReference>
<sequence>MSSTWKFPTQKSGRTSYHTIPTEKAFDSELSTFVREVLQNANDQGISDTQPAQVFFRFQRLTGDDLREYLETLQWESKLRKQLQLATENEQVRDPGLQQFLNEFDGDELVILTIEDRNTTGLEGAETDESKPYGSLVKDFGGTNKPDESSGGSHGVGKTVLWAFSGVSTVLFNSKPRTTPEHGQTPPRLVGRSVLPARDHETDDNLSYTNEGWFGLDHVGEIDRLGRPPSIWDDDGSSSLAEKLHVDRETGATGTSIGIVGFRIPGESINPDLEEVSEEIREAAATYFWPAMSRDELEVYVETPESGQEKVDSDAAPSVAPFMQTYEEQFSVEESDVLEEPGDIVHTTVDVTIPKENSEAVESPHGEIETSADLFVRQVTPAEHDILEEGIGLNTVARFRGAQMVVDYVSAERAASRDRDFIALLVCGEAQAEPGTDPTPEQAALEQFLKRSEPTQHDDWIGSGNDYLKKHYSGTIVKEIRNLGGERLMAAIEGVVRDSDDPDRRVKALDEFMPSFDEGVDESGSPGPSVKAAFDWPTQPNPTFDGERWSFDATVEPTEEFDRWDIRGKLVELDDDEKEVDQVDIDRIYVSPDVHGISREVVDGEIHVTIEADVDSVSIEAESVPVPDKDFETGVLSRTKAKIRGIGNPAGEIDEEDD</sequence>
<keyword evidence="2" id="KW-1185">Reference proteome</keyword>